<dbReference type="NCBIfam" id="TIGR04183">
    <property type="entry name" value="Por_Secre_tail"/>
    <property type="match status" value="1"/>
</dbReference>
<comment type="caution">
    <text evidence="2">The sequence shown here is derived from an EMBL/GenBank/DDBJ whole genome shotgun (WGS) entry which is preliminary data.</text>
</comment>
<dbReference type="InterPro" id="IPR026444">
    <property type="entry name" value="Secre_tail"/>
</dbReference>
<dbReference type="Pfam" id="PF18962">
    <property type="entry name" value="Por_Secre_tail"/>
    <property type="match status" value="1"/>
</dbReference>
<dbReference type="SUPFAM" id="SSF63829">
    <property type="entry name" value="Calcium-dependent phosphotriesterase"/>
    <property type="match status" value="1"/>
</dbReference>
<evidence type="ECO:0000259" key="1">
    <source>
        <dbReference type="Pfam" id="PF18962"/>
    </source>
</evidence>
<dbReference type="EMBL" id="BLAX01000001">
    <property type="protein sequence ID" value="GET34049.1"/>
    <property type="molecule type" value="Genomic_DNA"/>
</dbReference>
<dbReference type="Gene3D" id="2.120.10.30">
    <property type="entry name" value="TolB, C-terminal domain"/>
    <property type="match status" value="2"/>
</dbReference>
<accession>A0A5M4B1K3</accession>
<evidence type="ECO:0000313" key="3">
    <source>
        <dbReference type="Proteomes" id="UP000391834"/>
    </source>
</evidence>
<sequence>MGMCFNADSNLVIVNRITPPTKLTVAVIDSGNYVKDSVLVDFANLTYQPQYIKADKAGNIFFLDANRDDGNFYRITPDLNIETIYFATTGEFNDPRGLSINSNNEVFVVNNIMANQDYLKYGYISEYKLNDTHNAFLNSHPYFISSFPNGVIDLEFSKSGDLYITTHSTLAKVKFDSLGYVSSLDMNFAKFPVDSSITNFICGIGIDNDDNVYVSEVSTNETTGGKIYEVDSLGNVELFASGLNAPRDIVFDSKNRMYVSDYGASKIYQIQKATTTGVKDGYALKSLRVFPNPTSNSFSVEVNNELNTTGKNLKINLYDMTGKKILNAPMQSSNTNIDISNFKNGIYLYRITDGEEIMAQGKMIKK</sequence>
<dbReference type="Proteomes" id="UP000391834">
    <property type="component" value="Unassembled WGS sequence"/>
</dbReference>
<reference evidence="2 3" key="1">
    <citation type="submission" date="2019-10" db="EMBL/GenBank/DDBJ databases">
        <title>Prolixibacter strains distinguished by the presence of nitrate reductase genes were adept at nitrate-dependent anaerobic corrosion of metallic iron and carbon steel.</title>
        <authorList>
            <person name="Iino T."/>
            <person name="Shono N."/>
            <person name="Ito K."/>
            <person name="Nakamura R."/>
            <person name="Sueoka K."/>
            <person name="Harayama S."/>
            <person name="Ohkuma M."/>
        </authorList>
    </citation>
    <scope>NUCLEOTIDE SEQUENCE [LARGE SCALE GENOMIC DNA]</scope>
    <source>
        <strain evidence="2 3">JCM 13498</strain>
    </source>
</reference>
<evidence type="ECO:0000313" key="2">
    <source>
        <dbReference type="EMBL" id="GET34049.1"/>
    </source>
</evidence>
<feature type="domain" description="Secretion system C-terminal sorting" evidence="1">
    <location>
        <begin position="289"/>
        <end position="359"/>
    </location>
</feature>
<dbReference type="AlphaFoldDB" id="A0A5M4B1K3"/>
<name>A0A5M4B1K3_9BACT</name>
<proteinExistence type="predicted"/>
<dbReference type="InterPro" id="IPR011042">
    <property type="entry name" value="6-blade_b-propeller_TolB-like"/>
</dbReference>
<organism evidence="2 3">
    <name type="scientific">Prolixibacter bellariivorans</name>
    <dbReference type="NCBI Taxonomy" id="314319"/>
    <lineage>
        <taxon>Bacteria</taxon>
        <taxon>Pseudomonadati</taxon>
        <taxon>Bacteroidota</taxon>
        <taxon>Bacteroidia</taxon>
        <taxon>Marinilabiliales</taxon>
        <taxon>Prolixibacteraceae</taxon>
        <taxon>Prolixibacter</taxon>
    </lineage>
</organism>
<protein>
    <recommendedName>
        <fullName evidence="1">Secretion system C-terminal sorting domain-containing protein</fullName>
    </recommendedName>
</protein>
<gene>
    <name evidence="2" type="ORF">PbJCM13498_29120</name>
</gene>
<keyword evidence="3" id="KW-1185">Reference proteome</keyword>